<comment type="subcellular location">
    <subcellularLocation>
        <location evidence="1">Nucleus</location>
    </subcellularLocation>
</comment>
<dbReference type="FunFam" id="3.30.428.10:FF:000004">
    <property type="entry name" value="aprataxin isoform X2"/>
    <property type="match status" value="1"/>
</dbReference>
<comment type="caution">
    <text evidence="8">Lacks conserved residue(s) required for the propagation of feature annotation.</text>
</comment>
<proteinExistence type="predicted"/>
<dbReference type="SUPFAM" id="SSF54197">
    <property type="entry name" value="HIT-like"/>
    <property type="match status" value="1"/>
</dbReference>
<evidence type="ECO:0000256" key="5">
    <source>
        <dbReference type="ARBA" id="ARBA00023125"/>
    </source>
</evidence>
<protein>
    <submittedName>
        <fullName evidence="10">Aprataxin</fullName>
    </submittedName>
</protein>
<evidence type="ECO:0000256" key="3">
    <source>
        <dbReference type="ARBA" id="ARBA00022763"/>
    </source>
</evidence>
<dbReference type="GO" id="GO:0003725">
    <property type="term" value="F:double-stranded RNA binding"/>
    <property type="evidence" value="ECO:0007669"/>
    <property type="project" value="TreeGrafter"/>
</dbReference>
<evidence type="ECO:0000313" key="10">
    <source>
        <dbReference type="RefSeq" id="XP_028147686.1"/>
    </source>
</evidence>
<keyword evidence="5" id="KW-0238">DNA-binding</keyword>
<dbReference type="PANTHER" id="PTHR12486">
    <property type="entry name" value="APRATAXIN-RELATED"/>
    <property type="match status" value="1"/>
</dbReference>
<accession>A0A6P7GDX1</accession>
<dbReference type="GO" id="GO:0033699">
    <property type="term" value="F:DNA 5'-adenosine monophosphate hydrolase activity"/>
    <property type="evidence" value="ECO:0007669"/>
    <property type="project" value="TreeGrafter"/>
</dbReference>
<dbReference type="Pfam" id="PF16278">
    <property type="entry name" value="zf-C2HE"/>
    <property type="match status" value="1"/>
</dbReference>
<gene>
    <name evidence="10" type="primary">LOC114341100</name>
</gene>
<name>A0A6P7GDX1_DIAVI</name>
<evidence type="ECO:0000256" key="8">
    <source>
        <dbReference type="PROSITE-ProRule" id="PRU00464"/>
    </source>
</evidence>
<dbReference type="Pfam" id="PF11969">
    <property type="entry name" value="DcpS_C"/>
    <property type="match status" value="1"/>
</dbReference>
<dbReference type="InterPro" id="IPR011146">
    <property type="entry name" value="HIT-like"/>
</dbReference>
<dbReference type="InterPro" id="IPR036265">
    <property type="entry name" value="HIT-like_sf"/>
</dbReference>
<feature type="domain" description="HIT" evidence="9">
    <location>
        <begin position="10"/>
        <end position="114"/>
    </location>
</feature>
<dbReference type="GO" id="GO:0005634">
    <property type="term" value="C:nucleus"/>
    <property type="evidence" value="ECO:0007669"/>
    <property type="project" value="UniProtKB-SubCell"/>
</dbReference>
<reference evidence="10" key="1">
    <citation type="submission" date="2025-08" db="UniProtKB">
        <authorList>
            <consortium name="RefSeq"/>
        </authorList>
    </citation>
    <scope>IDENTIFICATION</scope>
    <source>
        <tissue evidence="10">Whole insect</tissue>
    </source>
</reference>
<keyword evidence="7" id="KW-0539">Nucleus</keyword>
<evidence type="ECO:0000256" key="7">
    <source>
        <dbReference type="ARBA" id="ARBA00023242"/>
    </source>
</evidence>
<evidence type="ECO:0000256" key="1">
    <source>
        <dbReference type="ARBA" id="ARBA00004123"/>
    </source>
</evidence>
<dbReference type="RefSeq" id="XP_028147686.1">
    <property type="nucleotide sequence ID" value="XM_028291885.1"/>
</dbReference>
<dbReference type="GO" id="GO:0000012">
    <property type="term" value="P:single strand break repair"/>
    <property type="evidence" value="ECO:0007669"/>
    <property type="project" value="TreeGrafter"/>
</dbReference>
<evidence type="ECO:0000259" key="9">
    <source>
        <dbReference type="PROSITE" id="PS51084"/>
    </source>
</evidence>
<keyword evidence="3" id="KW-0227">DNA damage</keyword>
<keyword evidence="6" id="KW-0234">DNA repair</keyword>
<dbReference type="GO" id="GO:1990165">
    <property type="term" value="F:single-strand break-containing DNA binding"/>
    <property type="evidence" value="ECO:0007669"/>
    <property type="project" value="TreeGrafter"/>
</dbReference>
<dbReference type="GO" id="GO:0030983">
    <property type="term" value="F:mismatched DNA binding"/>
    <property type="evidence" value="ECO:0007669"/>
    <property type="project" value="TreeGrafter"/>
</dbReference>
<evidence type="ECO:0000256" key="2">
    <source>
        <dbReference type="ARBA" id="ARBA00022723"/>
    </source>
</evidence>
<dbReference type="Gene3D" id="3.30.428.10">
    <property type="entry name" value="HIT-like"/>
    <property type="match status" value="1"/>
</dbReference>
<dbReference type="InParanoid" id="A0A6P7GDX1"/>
<dbReference type="GO" id="GO:0003697">
    <property type="term" value="F:single-stranded DNA binding"/>
    <property type="evidence" value="ECO:0007669"/>
    <property type="project" value="TreeGrafter"/>
</dbReference>
<sequence>MAKSTKTSWQQGLVKRMNDPDAAVTSDDLVTVINDLFPKAEVHWLVLPKENISSLTGLKKDHIDLLRHMKRAAQTAIKEEGHTDKKFKMGFHAEPSMSRLHMHVISDDFNSMCLKHKKHWNSFTTDFFLKPEDVIESLETHGKVCILTPAQCKTLIAAPLKCHKCDYKPKNMPDLKKHILSHI</sequence>
<dbReference type="PANTHER" id="PTHR12486:SF4">
    <property type="entry name" value="APRATAXIN"/>
    <property type="match status" value="1"/>
</dbReference>
<keyword evidence="2" id="KW-0479">Metal-binding</keyword>
<keyword evidence="4" id="KW-0862">Zinc</keyword>
<dbReference type="GO" id="GO:0046872">
    <property type="term" value="F:metal ion binding"/>
    <property type="evidence" value="ECO:0007669"/>
    <property type="project" value="UniProtKB-KW"/>
</dbReference>
<dbReference type="AlphaFoldDB" id="A0A6P7GDX1"/>
<dbReference type="PROSITE" id="PS51084">
    <property type="entry name" value="HIT_2"/>
    <property type="match status" value="1"/>
</dbReference>
<dbReference type="InterPro" id="IPR032566">
    <property type="entry name" value="Znf-C2HE"/>
</dbReference>
<evidence type="ECO:0000256" key="4">
    <source>
        <dbReference type="ARBA" id="ARBA00022833"/>
    </source>
</evidence>
<evidence type="ECO:0000256" key="6">
    <source>
        <dbReference type="ARBA" id="ARBA00023204"/>
    </source>
</evidence>
<organism evidence="10">
    <name type="scientific">Diabrotica virgifera virgifera</name>
    <name type="common">western corn rootworm</name>
    <dbReference type="NCBI Taxonomy" id="50390"/>
    <lineage>
        <taxon>Eukaryota</taxon>
        <taxon>Metazoa</taxon>
        <taxon>Ecdysozoa</taxon>
        <taxon>Arthropoda</taxon>
        <taxon>Hexapoda</taxon>
        <taxon>Insecta</taxon>
        <taxon>Pterygota</taxon>
        <taxon>Neoptera</taxon>
        <taxon>Endopterygota</taxon>
        <taxon>Coleoptera</taxon>
        <taxon>Polyphaga</taxon>
        <taxon>Cucujiformia</taxon>
        <taxon>Chrysomeloidea</taxon>
        <taxon>Chrysomelidae</taxon>
        <taxon>Galerucinae</taxon>
        <taxon>Diabroticina</taxon>
        <taxon>Diabroticites</taxon>
        <taxon>Diabrotica</taxon>
    </lineage>
</organism>